<accession>A0A498BZM2</accession>
<dbReference type="SUPFAM" id="SSF51230">
    <property type="entry name" value="Single hybrid motif"/>
    <property type="match status" value="1"/>
</dbReference>
<dbReference type="EMBL" id="RCDB01000002">
    <property type="protein sequence ID" value="RLK48955.1"/>
    <property type="molecule type" value="Genomic_DNA"/>
</dbReference>
<reference evidence="1 2" key="1">
    <citation type="journal article" date="2015" name="Stand. Genomic Sci.">
        <title>Genomic Encyclopedia of Bacterial and Archaeal Type Strains, Phase III: the genomes of soil and plant-associated and newly described type strains.</title>
        <authorList>
            <person name="Whitman W.B."/>
            <person name="Woyke T."/>
            <person name="Klenk H.P."/>
            <person name="Zhou Y."/>
            <person name="Lilburn T.G."/>
            <person name="Beck B.J."/>
            <person name="De Vos P."/>
            <person name="Vandamme P."/>
            <person name="Eisen J.A."/>
            <person name="Garrity G."/>
            <person name="Hugenholtz P."/>
            <person name="Kyrpides N.C."/>
        </authorList>
    </citation>
    <scope>NUCLEOTIDE SEQUENCE [LARGE SCALE GENOMIC DNA]</scope>
    <source>
        <strain evidence="1 2">S2T63</strain>
    </source>
</reference>
<dbReference type="Gene3D" id="2.40.50.100">
    <property type="match status" value="1"/>
</dbReference>
<dbReference type="OrthoDB" id="3725787at2"/>
<sequence length="239" mass="24472">MTWRSRLKLLGGLLATLVVVGACTLLFTQRQNSVGSDSATLVAQEYPVGTDYGGIVTAQFAHEGDEVTAGQALFEVHSPQLQRDVALGVVSGDAEAAAGTTTVTASVDGILADIRVPQGGFAQAGSELATIARTASLGIEGEFVLSPRDYARITAGTTAEIVLPNRASFTAEVTTIDVATVDGQAAATVTLHSDDLDGETADGLFQPGTPVAVTLRLHDDGPFAGVHDALADLVGKIGL</sequence>
<gene>
    <name evidence="1" type="ORF">C7474_1084</name>
</gene>
<dbReference type="InterPro" id="IPR011053">
    <property type="entry name" value="Single_hybrid_motif"/>
</dbReference>
<dbReference type="RefSeq" id="WP_121057978.1">
    <property type="nucleotide sequence ID" value="NZ_RCDB01000002.1"/>
</dbReference>
<dbReference type="AlphaFoldDB" id="A0A498BZM2"/>
<organism evidence="1 2">
    <name type="scientific">Microbacterium telephonicum</name>
    <dbReference type="NCBI Taxonomy" id="1714841"/>
    <lineage>
        <taxon>Bacteria</taxon>
        <taxon>Bacillati</taxon>
        <taxon>Actinomycetota</taxon>
        <taxon>Actinomycetes</taxon>
        <taxon>Micrococcales</taxon>
        <taxon>Microbacteriaceae</taxon>
        <taxon>Microbacterium</taxon>
    </lineage>
</organism>
<dbReference type="InterPro" id="IPR050739">
    <property type="entry name" value="MFP"/>
</dbReference>
<protein>
    <submittedName>
        <fullName evidence="1">HlyD family secretion protein</fullName>
    </submittedName>
</protein>
<dbReference type="PANTHER" id="PTHR30386">
    <property type="entry name" value="MEMBRANE FUSION SUBUNIT OF EMRAB-TOLC MULTIDRUG EFFLUX PUMP"/>
    <property type="match status" value="1"/>
</dbReference>
<proteinExistence type="predicted"/>
<keyword evidence="2" id="KW-1185">Reference proteome</keyword>
<evidence type="ECO:0000313" key="1">
    <source>
        <dbReference type="EMBL" id="RLK48955.1"/>
    </source>
</evidence>
<name>A0A498BZM2_9MICO</name>
<dbReference type="PROSITE" id="PS51257">
    <property type="entry name" value="PROKAR_LIPOPROTEIN"/>
    <property type="match status" value="1"/>
</dbReference>
<dbReference type="Proteomes" id="UP000273158">
    <property type="component" value="Unassembled WGS sequence"/>
</dbReference>
<comment type="caution">
    <text evidence="1">The sequence shown here is derived from an EMBL/GenBank/DDBJ whole genome shotgun (WGS) entry which is preliminary data.</text>
</comment>
<evidence type="ECO:0000313" key="2">
    <source>
        <dbReference type="Proteomes" id="UP000273158"/>
    </source>
</evidence>